<evidence type="ECO:0000313" key="1">
    <source>
        <dbReference type="EMBL" id="RQW95588.1"/>
    </source>
</evidence>
<comment type="caution">
    <text evidence="1">The sequence shown here is derived from an EMBL/GenBank/DDBJ whole genome shotgun (WGS) entry which is preliminary data.</text>
</comment>
<organism evidence="1 2">
    <name type="scientific">Micromonospora inaquosa</name>
    <dbReference type="NCBI Taxonomy" id="2203716"/>
    <lineage>
        <taxon>Bacteria</taxon>
        <taxon>Bacillati</taxon>
        <taxon>Actinomycetota</taxon>
        <taxon>Actinomycetes</taxon>
        <taxon>Micromonosporales</taxon>
        <taxon>Micromonosporaceae</taxon>
        <taxon>Micromonospora</taxon>
    </lineage>
</organism>
<accession>A0A3N9W4B7</accession>
<name>A0A3N9W4B7_9ACTN</name>
<reference evidence="1 2" key="1">
    <citation type="submission" date="2018-05" db="EMBL/GenBank/DDBJ databases">
        <title>Micromonospora from Atacama Desert.</title>
        <authorList>
            <person name="Carro L."/>
            <person name="Goodfellow M."/>
            <person name="Klenk H.-P."/>
        </authorList>
    </citation>
    <scope>NUCLEOTIDE SEQUENCE [LARGE SCALE GENOMIC DNA]</scope>
    <source>
        <strain evidence="1 2">LB39</strain>
    </source>
</reference>
<sequence length="115" mass="12424">MIVTVLFLRFAAPGGATSPEAAVADYVTALHDRDRGKLTDLADPGTDSSAEISRRLTELGGGRLVVSDRRFDTTASDAEVRATISGRLDGSPYSDVIWLRRIDDAWFVALRSRAA</sequence>
<protein>
    <recommendedName>
        <fullName evidence="3">DUF4878 domain-containing protein</fullName>
    </recommendedName>
</protein>
<evidence type="ECO:0008006" key="3">
    <source>
        <dbReference type="Google" id="ProtNLM"/>
    </source>
</evidence>
<dbReference type="EMBL" id="QGSZ01000356">
    <property type="protein sequence ID" value="RQW95588.1"/>
    <property type="molecule type" value="Genomic_DNA"/>
</dbReference>
<dbReference type="AlphaFoldDB" id="A0A3N9W4B7"/>
<proteinExistence type="predicted"/>
<gene>
    <name evidence="1" type="ORF">DLJ59_32570</name>
</gene>
<keyword evidence="2" id="KW-1185">Reference proteome</keyword>
<dbReference type="Proteomes" id="UP000282312">
    <property type="component" value="Unassembled WGS sequence"/>
</dbReference>
<evidence type="ECO:0000313" key="2">
    <source>
        <dbReference type="Proteomes" id="UP000282312"/>
    </source>
</evidence>